<evidence type="ECO:0000256" key="8">
    <source>
        <dbReference type="ARBA" id="ARBA00023049"/>
    </source>
</evidence>
<dbReference type="GO" id="GO:0006508">
    <property type="term" value="P:proteolysis"/>
    <property type="evidence" value="ECO:0007669"/>
    <property type="project" value="UniProtKB-KW"/>
</dbReference>
<dbReference type="SMART" id="SM01263">
    <property type="entry name" value="Leuk-A4-hydro_C"/>
    <property type="match status" value="1"/>
</dbReference>
<dbReference type="EMBL" id="HBIV01015024">
    <property type="protein sequence ID" value="CAE0659419.1"/>
    <property type="molecule type" value="Transcribed_RNA"/>
</dbReference>
<feature type="binding site" evidence="10">
    <location>
        <begin position="581"/>
        <end position="583"/>
    </location>
    <ligand>
        <name>a peptide</name>
        <dbReference type="ChEBI" id="CHEBI:60466"/>
    </ligand>
</feature>
<comment type="subcellular location">
    <subcellularLocation>
        <location evidence="1">Cytoplasm</location>
    </subcellularLocation>
</comment>
<dbReference type="Pfam" id="PF17900">
    <property type="entry name" value="Peptidase_M1_N"/>
    <property type="match status" value="1"/>
</dbReference>
<dbReference type="PRINTS" id="PR00756">
    <property type="entry name" value="ALADIPTASE"/>
</dbReference>
<dbReference type="InterPro" id="IPR016024">
    <property type="entry name" value="ARM-type_fold"/>
</dbReference>
<feature type="binding site" evidence="11">
    <location>
        <position position="322"/>
    </location>
    <ligand>
        <name>Zn(2+)</name>
        <dbReference type="ChEBI" id="CHEBI:29105"/>
        <note>catalytic</note>
    </ligand>
</feature>
<keyword evidence="6" id="KW-0378">Hydrolase</keyword>
<evidence type="ECO:0000256" key="4">
    <source>
        <dbReference type="ARBA" id="ARBA00022670"/>
    </source>
</evidence>
<accession>A0A7S3YRC8</accession>
<evidence type="ECO:0000259" key="12">
    <source>
        <dbReference type="SMART" id="SM01263"/>
    </source>
</evidence>
<dbReference type="SUPFAM" id="SSF48371">
    <property type="entry name" value="ARM repeat"/>
    <property type="match status" value="1"/>
</dbReference>
<dbReference type="SUPFAM" id="SSF63737">
    <property type="entry name" value="Leukotriene A4 hydrolase N-terminal domain"/>
    <property type="match status" value="1"/>
</dbReference>
<dbReference type="GO" id="GO:0008237">
    <property type="term" value="F:metallopeptidase activity"/>
    <property type="evidence" value="ECO:0007669"/>
    <property type="project" value="UniProtKB-KW"/>
</dbReference>
<evidence type="ECO:0000256" key="7">
    <source>
        <dbReference type="ARBA" id="ARBA00022833"/>
    </source>
</evidence>
<dbReference type="Gene3D" id="3.30.2010.30">
    <property type="match status" value="1"/>
</dbReference>
<evidence type="ECO:0000256" key="10">
    <source>
        <dbReference type="PIRSR" id="PIRSR634015-2"/>
    </source>
</evidence>
<keyword evidence="7 11" id="KW-0862">Zinc</keyword>
<dbReference type="InterPro" id="IPR015211">
    <property type="entry name" value="Peptidase_M1_C"/>
</dbReference>
<feature type="domain" description="Peptidase M1 leukotriene A4 hydrolase/aminopeptidase C-terminal" evidence="12">
    <location>
        <begin position="469"/>
        <end position="625"/>
    </location>
</feature>
<dbReference type="Pfam" id="PF09127">
    <property type="entry name" value="Leuk-A4-hydro_C"/>
    <property type="match status" value="1"/>
</dbReference>
<evidence type="ECO:0000256" key="2">
    <source>
        <dbReference type="ARBA" id="ARBA00010136"/>
    </source>
</evidence>
<feature type="binding site" evidence="11">
    <location>
        <position position="299"/>
    </location>
    <ligand>
        <name>Zn(2+)</name>
        <dbReference type="ChEBI" id="CHEBI:29105"/>
        <note>catalytic</note>
    </ligand>
</feature>
<protein>
    <recommendedName>
        <fullName evidence="12">Peptidase M1 leukotriene A4 hydrolase/aminopeptidase C-terminal domain-containing protein</fullName>
    </recommendedName>
</protein>
<dbReference type="Pfam" id="PF01433">
    <property type="entry name" value="Peptidase_M1"/>
    <property type="match status" value="1"/>
</dbReference>
<evidence type="ECO:0000256" key="3">
    <source>
        <dbReference type="ARBA" id="ARBA00022490"/>
    </source>
</evidence>
<dbReference type="GO" id="GO:0005829">
    <property type="term" value="C:cytosol"/>
    <property type="evidence" value="ECO:0007669"/>
    <property type="project" value="TreeGrafter"/>
</dbReference>
<evidence type="ECO:0000313" key="13">
    <source>
        <dbReference type="EMBL" id="CAE0659419.1"/>
    </source>
</evidence>
<dbReference type="InterPro" id="IPR027268">
    <property type="entry name" value="Peptidase_M4/M1_CTD_sf"/>
</dbReference>
<evidence type="ECO:0000256" key="6">
    <source>
        <dbReference type="ARBA" id="ARBA00022801"/>
    </source>
</evidence>
<dbReference type="Gene3D" id="1.10.390.10">
    <property type="entry name" value="Neutral Protease Domain 2"/>
    <property type="match status" value="1"/>
</dbReference>
<dbReference type="InterPro" id="IPR038502">
    <property type="entry name" value="M1_LTA-4_hydro/amino_C_sf"/>
</dbReference>
<dbReference type="InterPro" id="IPR049980">
    <property type="entry name" value="LTA4H_cat"/>
</dbReference>
<evidence type="ECO:0000256" key="11">
    <source>
        <dbReference type="PIRSR" id="PIRSR634015-3"/>
    </source>
</evidence>
<dbReference type="InterPro" id="IPR045357">
    <property type="entry name" value="Aminopeptidase_N-like_N"/>
</dbReference>
<keyword evidence="3" id="KW-0963">Cytoplasm</keyword>
<dbReference type="FunFam" id="3.30.2010.30:FF:000001">
    <property type="entry name" value="Leukotriene A(4) hydrolase"/>
    <property type="match status" value="1"/>
</dbReference>
<dbReference type="InterPro" id="IPR014782">
    <property type="entry name" value="Peptidase_M1_dom"/>
</dbReference>
<dbReference type="InterPro" id="IPR001930">
    <property type="entry name" value="Peptidase_M1"/>
</dbReference>
<gene>
    <name evidence="13" type="ORF">LGLO00237_LOCUS10995</name>
</gene>
<dbReference type="InterPro" id="IPR034015">
    <property type="entry name" value="M1_LTA4H"/>
</dbReference>
<keyword evidence="5 11" id="KW-0479">Metal-binding</keyword>
<keyword evidence="4" id="KW-0645">Protease</keyword>
<sequence>MSAEGLKVDAASFSNANEVNVASYHLDLKVDFEKKKLGGLILMTVVGIVDANSVVLDTRDLAIEKIETVDGEAVEYNLDDPHPVFGSKLSVKVAVKKGGKKTFRIYYSTSPTSTAIQWLPPSNTAGKKHPYLFTQCQAIHARSMLPCMDTPGVKSQYTARVEVPSALTALMSAESLTKGEGKKGSSSGSTSFYEFKQAVPIPSYLVALVVGNLKEKVIGPRSSVWSEPEMVDAGAHEFAQTEDYIKKGEEIAGPYVWGRYDILLLPPSFPYGGMENPCLTFVTPTLLAGDRSLATVVIHEISHSWMGNLVTCKTWKDFWMNEGFCRFLELKIIKALFGAEHFDLHACIGLKALRESIKMYGEKHNFTKMRPELKGVDPDDAFSSVPYEKGLNFLIYLENLIGGEKVMNPFLKAYCDKFKFSTVTAEEFREFFVSTCESKVDKKVLEGIEWSNWWNTPGMPYKENKFDRTLVDSSIKAAENAANGLAVDGNMVANWSTQQLVVFLDHLEDIETKRIQEATKAGKLAEFTADFHKALNKLEKDVGFSKYKNSEIRFRWCKIGIRAEWKPVFEDAKDFATEQGRMKFVRPLYRLLFASKLGKRMALETFQAKRQIYHSIAAKMVARDLGLA</sequence>
<dbReference type="FunFam" id="1.10.390.10:FF:000003">
    <property type="entry name" value="Leukotriene A(4) hydrolase"/>
    <property type="match status" value="1"/>
</dbReference>
<feature type="active site" description="Proton acceptor" evidence="9">
    <location>
        <position position="300"/>
    </location>
</feature>
<dbReference type="SUPFAM" id="SSF55486">
    <property type="entry name" value="Metalloproteases ('zincins'), catalytic domain"/>
    <property type="match status" value="1"/>
</dbReference>
<keyword evidence="8" id="KW-0482">Metalloprotease</keyword>
<evidence type="ECO:0000256" key="9">
    <source>
        <dbReference type="PIRSR" id="PIRSR634015-1"/>
    </source>
</evidence>
<dbReference type="FunFam" id="2.60.40.1730:FF:000004">
    <property type="entry name" value="Leukotriene A(4) hydrolase"/>
    <property type="match status" value="1"/>
</dbReference>
<evidence type="ECO:0000256" key="5">
    <source>
        <dbReference type="ARBA" id="ARBA00022723"/>
    </source>
</evidence>
<feature type="active site" description="Proton donor" evidence="9">
    <location>
        <position position="387"/>
    </location>
</feature>
<dbReference type="PANTHER" id="PTHR45726:SF3">
    <property type="entry name" value="LEUKOTRIENE A-4 HYDROLASE"/>
    <property type="match status" value="1"/>
</dbReference>
<dbReference type="Gene3D" id="2.60.40.1730">
    <property type="entry name" value="tricorn interacting facor f3 domain"/>
    <property type="match status" value="1"/>
</dbReference>
<proteinExistence type="inferred from homology"/>
<dbReference type="GO" id="GO:0008270">
    <property type="term" value="F:zinc ion binding"/>
    <property type="evidence" value="ECO:0007669"/>
    <property type="project" value="InterPro"/>
</dbReference>
<name>A0A7S3YRC8_9EUKA</name>
<evidence type="ECO:0000256" key="1">
    <source>
        <dbReference type="ARBA" id="ARBA00004496"/>
    </source>
</evidence>
<comment type="cofactor">
    <cofactor evidence="11">
        <name>Zn(2+)</name>
        <dbReference type="ChEBI" id="CHEBI:29105"/>
    </cofactor>
    <text evidence="11">Binds 1 zinc ion per subunit.</text>
</comment>
<feature type="binding site" evidence="10">
    <location>
        <begin position="270"/>
        <end position="275"/>
    </location>
    <ligand>
        <name>a peptide</name>
        <dbReference type="ChEBI" id="CHEBI:60466"/>
    </ligand>
</feature>
<organism evidence="13">
    <name type="scientific">Lotharella globosa</name>
    <dbReference type="NCBI Taxonomy" id="91324"/>
    <lineage>
        <taxon>Eukaryota</taxon>
        <taxon>Sar</taxon>
        <taxon>Rhizaria</taxon>
        <taxon>Cercozoa</taxon>
        <taxon>Chlorarachniophyceae</taxon>
        <taxon>Lotharella</taxon>
    </lineage>
</organism>
<dbReference type="InterPro" id="IPR042097">
    <property type="entry name" value="Aminopeptidase_N-like_N_sf"/>
</dbReference>
<dbReference type="AlphaFoldDB" id="A0A7S3YRC8"/>
<feature type="binding site" evidence="10">
    <location>
        <begin position="135"/>
        <end position="137"/>
    </location>
    <ligand>
        <name>a peptide</name>
        <dbReference type="ChEBI" id="CHEBI:60466"/>
    </ligand>
</feature>
<dbReference type="Gene3D" id="1.25.40.320">
    <property type="entry name" value="Peptidase M1, leukotriene A4 hydrolase/aminopeptidase C-terminal domain"/>
    <property type="match status" value="1"/>
</dbReference>
<feature type="binding site" evidence="11">
    <location>
        <position position="303"/>
    </location>
    <ligand>
        <name>Zn(2+)</name>
        <dbReference type="ChEBI" id="CHEBI:29105"/>
        <note>catalytic</note>
    </ligand>
</feature>
<dbReference type="PANTHER" id="PTHR45726">
    <property type="entry name" value="LEUKOTRIENE A-4 HYDROLASE"/>
    <property type="match status" value="1"/>
</dbReference>
<reference evidence="13" key="1">
    <citation type="submission" date="2021-01" db="EMBL/GenBank/DDBJ databases">
        <authorList>
            <person name="Corre E."/>
            <person name="Pelletier E."/>
            <person name="Niang G."/>
            <person name="Scheremetjew M."/>
            <person name="Finn R."/>
            <person name="Kale V."/>
            <person name="Holt S."/>
            <person name="Cochrane G."/>
            <person name="Meng A."/>
            <person name="Brown T."/>
            <person name="Cohen L."/>
        </authorList>
    </citation>
    <scope>NUCLEOTIDE SEQUENCE</scope>
    <source>
        <strain evidence="13">CCCM811</strain>
    </source>
</reference>
<comment type="similarity">
    <text evidence="2">Belongs to the peptidase M1 family.</text>
</comment>
<dbReference type="CDD" id="cd09599">
    <property type="entry name" value="M1_LTA4H"/>
    <property type="match status" value="1"/>
</dbReference>